<evidence type="ECO:0000256" key="17">
    <source>
        <dbReference type="ARBA" id="ARBA00023237"/>
    </source>
</evidence>
<evidence type="ECO:0000256" key="13">
    <source>
        <dbReference type="ARBA" id="ARBA00022837"/>
    </source>
</evidence>
<dbReference type="EMBL" id="CP003390">
    <property type="protein sequence ID" value="AFI83356.1"/>
    <property type="molecule type" value="Genomic_DNA"/>
</dbReference>
<comment type="similarity">
    <text evidence="3 18">Belongs to the phospholipase A1 family.</text>
</comment>
<protein>
    <recommendedName>
        <fullName evidence="7 18">Phospholipase A1</fullName>
        <ecNumber evidence="5 18">3.1.1.32</ecNumber>
        <ecNumber evidence="6 18">3.1.1.4</ecNumber>
    </recommendedName>
    <alternativeName>
        <fullName evidence="18">Phosphatidylcholine 1-acylhydrolase</fullName>
    </alternativeName>
</protein>
<evidence type="ECO:0000256" key="14">
    <source>
        <dbReference type="ARBA" id="ARBA00022963"/>
    </source>
</evidence>
<proteinExistence type="inferred from homology"/>
<dbReference type="STRING" id="754476.Q7A_509"/>
<comment type="function">
    <text evidence="18">Hydrolysis of phosphatidylcholine with phospholipase A2 (EC 3.1.1.4) and phospholipase A1 (EC 3.1.1.32) activities.</text>
</comment>
<evidence type="ECO:0000256" key="9">
    <source>
        <dbReference type="ARBA" id="ARBA00022692"/>
    </source>
</evidence>
<evidence type="ECO:0000256" key="1">
    <source>
        <dbReference type="ARBA" id="ARBA00000111"/>
    </source>
</evidence>
<dbReference type="OrthoDB" id="188433at2"/>
<dbReference type="GO" id="GO:0004623">
    <property type="term" value="F:phospholipase A2 activity"/>
    <property type="evidence" value="ECO:0007669"/>
    <property type="project" value="UniProtKB-EC"/>
</dbReference>
<keyword evidence="12 18" id="KW-0378">Hydrolase</keyword>
<dbReference type="AlphaFoldDB" id="I1XG37"/>
<dbReference type="PANTHER" id="PTHR40457:SF1">
    <property type="entry name" value="PHOSPHOLIPASE A1"/>
    <property type="match status" value="1"/>
</dbReference>
<dbReference type="InterPro" id="IPR036541">
    <property type="entry name" value="PLipase_A1_sf"/>
</dbReference>
<evidence type="ECO:0000256" key="10">
    <source>
        <dbReference type="ARBA" id="ARBA00022723"/>
    </source>
</evidence>
<dbReference type="PATRIC" id="fig|754476.3.peg.501"/>
<keyword evidence="13 18" id="KW-0106">Calcium</keyword>
<evidence type="ECO:0000256" key="6">
    <source>
        <dbReference type="ARBA" id="ARBA00013278"/>
    </source>
</evidence>
<evidence type="ECO:0000313" key="19">
    <source>
        <dbReference type="EMBL" id="AFI83356.1"/>
    </source>
</evidence>
<evidence type="ECO:0000256" key="3">
    <source>
        <dbReference type="ARBA" id="ARBA00010525"/>
    </source>
</evidence>
<keyword evidence="8" id="KW-1134">Transmembrane beta strand</keyword>
<evidence type="ECO:0000313" key="20">
    <source>
        <dbReference type="Proteomes" id="UP000009144"/>
    </source>
</evidence>
<dbReference type="EC" id="3.1.1.32" evidence="5 18"/>
<keyword evidence="16" id="KW-0472">Membrane</keyword>
<dbReference type="InterPro" id="IPR003187">
    <property type="entry name" value="PLipase_A1"/>
</dbReference>
<evidence type="ECO:0000256" key="8">
    <source>
        <dbReference type="ARBA" id="ARBA00022452"/>
    </source>
</evidence>
<reference evidence="19 20" key="1">
    <citation type="journal article" date="2012" name="J. Bacteriol.">
        <title>Complete genome sequences of Methylophaga sp. strain JAM1 and Methylophaga sp. strain JAM7.</title>
        <authorList>
            <person name="Villeneuve C."/>
            <person name="Martineau C."/>
            <person name="Mauffrey F."/>
            <person name="Villemur R."/>
        </authorList>
    </citation>
    <scope>NUCLEOTIDE SEQUENCE [LARGE SCALE GENOMIC DNA]</scope>
    <source>
        <strain evidence="19 20">JAM1</strain>
    </source>
</reference>
<feature type="chain" id="PRO_5015093838" description="Phospholipase A1" evidence="18">
    <location>
        <begin position="21"/>
        <end position="355"/>
    </location>
</feature>
<dbReference type="eggNOG" id="COG2829">
    <property type="taxonomic scope" value="Bacteria"/>
</dbReference>
<evidence type="ECO:0000256" key="4">
    <source>
        <dbReference type="ARBA" id="ARBA00011702"/>
    </source>
</evidence>
<sequence length="355" mass="40975">MNKWFAGAIFTSIMMSSAHADQAMDECILSKMATSDDSVTVGNIREICIAEISMQKQEQTEPAYLSEMTEDDQESISIDENEATKIETADGSALSRRLVLEKSQSNNPFAFLPHRPNYFIFSNNVGSYNEAPFDAADPDRDYDFQSWESKFQISLKLPVVRGLFNDRADAFIAYTNRSFWQMFNNDNSQAFRDSNHEPEAWLSFANDTELFGFKNSLINVGFNHQSNGQNGALSRSWNRIFAEFIVEKGDFYFSVRPWYRVPERDSSDDNPDIEKYMGNFDFTSVYKYGDHSFDLMIRNNLRSDNKGATQLGWSFPLYKNFRGYVQWFNGYGESMIDYDHRTNSIGFGIQFSDWL</sequence>
<dbReference type="SUPFAM" id="SSF56931">
    <property type="entry name" value="Outer membrane phospholipase A (OMPLA)"/>
    <property type="match status" value="1"/>
</dbReference>
<evidence type="ECO:0000256" key="5">
    <source>
        <dbReference type="ARBA" id="ARBA00013179"/>
    </source>
</evidence>
<reference evidence="19 20" key="2">
    <citation type="journal article" date="2013" name="Int. J. Syst. Evol. Microbiol.">
        <title>Methylophaga nitratireducenticrescens sp. nov. and Methylophaga frappieri sp. nov., isolated from the biofilm of the methanol-fed denitrification system treating the seawater at the Montreal Biodome.</title>
        <authorList>
            <person name="Villeneuve C."/>
            <person name="Martineau C."/>
            <person name="Mauffrey F."/>
            <person name="Villemur R."/>
        </authorList>
    </citation>
    <scope>NUCLEOTIDE SEQUENCE [LARGE SCALE GENOMIC DNA]</scope>
    <source>
        <strain evidence="19 20">JAM1</strain>
    </source>
</reference>
<keyword evidence="14 18" id="KW-0442">Lipid degradation</keyword>
<gene>
    <name evidence="19" type="ordered locus">Q7A_509</name>
</gene>
<comment type="catalytic activity">
    <reaction evidence="2 18">
        <text>a 1,2-diacyl-sn-glycero-3-phosphocholine + H2O = a 1-acyl-sn-glycero-3-phosphocholine + a fatty acid + H(+)</text>
        <dbReference type="Rhea" id="RHEA:15801"/>
        <dbReference type="ChEBI" id="CHEBI:15377"/>
        <dbReference type="ChEBI" id="CHEBI:15378"/>
        <dbReference type="ChEBI" id="CHEBI:28868"/>
        <dbReference type="ChEBI" id="CHEBI:57643"/>
        <dbReference type="ChEBI" id="CHEBI:58168"/>
        <dbReference type="EC" id="3.1.1.4"/>
    </reaction>
</comment>
<dbReference type="Gene3D" id="2.40.230.10">
    <property type="entry name" value="Phospholipase A1"/>
    <property type="match status" value="1"/>
</dbReference>
<dbReference type="GO" id="GO:0009279">
    <property type="term" value="C:cell outer membrane"/>
    <property type="evidence" value="ECO:0007669"/>
    <property type="project" value="UniProtKB-SubCell"/>
</dbReference>
<dbReference type="Proteomes" id="UP000009144">
    <property type="component" value="Chromosome"/>
</dbReference>
<name>I1XG37_METNJ</name>
<keyword evidence="11 18" id="KW-0732">Signal</keyword>
<evidence type="ECO:0000256" key="16">
    <source>
        <dbReference type="ARBA" id="ARBA00023136"/>
    </source>
</evidence>
<dbReference type="PRINTS" id="PR01486">
    <property type="entry name" value="PHPHLIPASEA1"/>
</dbReference>
<feature type="signal peptide" evidence="18">
    <location>
        <begin position="1"/>
        <end position="20"/>
    </location>
</feature>
<dbReference type="CDD" id="cd00541">
    <property type="entry name" value="OMPLA"/>
    <property type="match status" value="1"/>
</dbReference>
<evidence type="ECO:0000256" key="15">
    <source>
        <dbReference type="ARBA" id="ARBA00023098"/>
    </source>
</evidence>
<dbReference type="HOGENOM" id="CLU_045813_2_1_6"/>
<keyword evidence="20" id="KW-1185">Reference proteome</keyword>
<evidence type="ECO:0000256" key="7">
    <source>
        <dbReference type="ARBA" id="ARBA00021726"/>
    </source>
</evidence>
<dbReference type="GO" id="GO:0016042">
    <property type="term" value="P:lipid catabolic process"/>
    <property type="evidence" value="ECO:0007669"/>
    <property type="project" value="UniProtKB-KW"/>
</dbReference>
<keyword evidence="10 18" id="KW-0479">Metal-binding</keyword>
<dbReference type="RefSeq" id="WP_014705731.1">
    <property type="nucleotide sequence ID" value="NC_017857.3"/>
</dbReference>
<dbReference type="GO" id="GO:0005509">
    <property type="term" value="F:calcium ion binding"/>
    <property type="evidence" value="ECO:0007669"/>
    <property type="project" value="TreeGrafter"/>
</dbReference>
<accession>I1XG37</accession>
<dbReference type="PANTHER" id="PTHR40457">
    <property type="entry name" value="PHOSPHOLIPASE A1"/>
    <property type="match status" value="1"/>
</dbReference>
<keyword evidence="15 18" id="KW-0443">Lipid metabolism</keyword>
<evidence type="ECO:0000256" key="12">
    <source>
        <dbReference type="ARBA" id="ARBA00022801"/>
    </source>
</evidence>
<organism evidence="19 20">
    <name type="scientific">Methylophaga nitratireducenticrescens</name>
    <dbReference type="NCBI Taxonomy" id="754476"/>
    <lineage>
        <taxon>Bacteria</taxon>
        <taxon>Pseudomonadati</taxon>
        <taxon>Pseudomonadota</taxon>
        <taxon>Gammaproteobacteria</taxon>
        <taxon>Thiotrichales</taxon>
        <taxon>Piscirickettsiaceae</taxon>
        <taxon>Methylophaga</taxon>
    </lineage>
</organism>
<evidence type="ECO:0000256" key="18">
    <source>
        <dbReference type="RuleBase" id="RU366027"/>
    </source>
</evidence>
<keyword evidence="17 18" id="KW-0998">Cell outer membrane</keyword>
<dbReference type="Pfam" id="PF02253">
    <property type="entry name" value="PLA1"/>
    <property type="match status" value="1"/>
</dbReference>
<comment type="catalytic activity">
    <reaction evidence="1 18">
        <text>a 1,2-diacyl-sn-glycero-3-phosphocholine + H2O = a 2-acyl-sn-glycero-3-phosphocholine + a fatty acid + H(+)</text>
        <dbReference type="Rhea" id="RHEA:18689"/>
        <dbReference type="ChEBI" id="CHEBI:15377"/>
        <dbReference type="ChEBI" id="CHEBI:15378"/>
        <dbReference type="ChEBI" id="CHEBI:28868"/>
        <dbReference type="ChEBI" id="CHEBI:57643"/>
        <dbReference type="ChEBI" id="CHEBI:57875"/>
        <dbReference type="EC" id="3.1.1.32"/>
    </reaction>
</comment>
<dbReference type="EC" id="3.1.1.4" evidence="6 18"/>
<comment type="subcellular location">
    <subcellularLocation>
        <location evidence="18">Cell outer membrane</location>
        <topology evidence="18">Multi-pass membrane protein</topology>
    </subcellularLocation>
    <text evidence="18">One of the very few enzymes located there.</text>
</comment>
<dbReference type="GO" id="GO:0008970">
    <property type="term" value="F:phospholipase A1 activity"/>
    <property type="evidence" value="ECO:0007669"/>
    <property type="project" value="UniProtKB-EC"/>
</dbReference>
<dbReference type="KEGG" id="mej:Q7A_509"/>
<evidence type="ECO:0000256" key="2">
    <source>
        <dbReference type="ARBA" id="ARBA00001604"/>
    </source>
</evidence>
<comment type="cofactor">
    <cofactor evidence="18">
        <name>Ca(2+)</name>
        <dbReference type="ChEBI" id="CHEBI:29108"/>
    </cofactor>
    <text evidence="18">Binds 1 Ca(2+) ion per monomer. In the dimeric form the Ca(2+) is bound by different amino acids with binding of each Ca(2+) shared with ligands coming from each monomer. The Ca(2+) ion may have a role in catalysis.</text>
</comment>
<keyword evidence="9" id="KW-0812">Transmembrane</keyword>
<evidence type="ECO:0000256" key="11">
    <source>
        <dbReference type="ARBA" id="ARBA00022729"/>
    </source>
</evidence>
<comment type="subunit">
    <text evidence="4 18">Homodimer; dimerization is reversible, and the dimeric form is the active one.</text>
</comment>